<dbReference type="AlphaFoldDB" id="A0A0M4H4A8"/>
<dbReference type="Gene3D" id="3.40.50.150">
    <property type="entry name" value="Vaccinia Virus protein VP39"/>
    <property type="match status" value="1"/>
</dbReference>
<name>A0A0M4H4A8_9GAMM</name>
<dbReference type="Pfam" id="PF00398">
    <property type="entry name" value="RrnaAD"/>
    <property type="match status" value="1"/>
</dbReference>
<dbReference type="OrthoDB" id="9814755at2"/>
<feature type="binding site" evidence="7 8">
    <location>
        <position position="107"/>
    </location>
    <ligand>
        <name>S-adenosyl-L-methionine</name>
        <dbReference type="ChEBI" id="CHEBI:59789"/>
    </ligand>
</feature>
<comment type="function">
    <text evidence="7">Specifically dimethylates two adjacent adenosines (A1518 and A1519) in the loop of a conserved hairpin near the 3'-end of 16S rRNA in the 30S particle. May play a critical role in biogenesis of 30S subunits.</text>
</comment>
<dbReference type="EC" id="2.1.1.182" evidence="7"/>
<protein>
    <recommendedName>
        <fullName evidence="7">Ribosomal RNA small subunit methyltransferase A</fullName>
        <ecNumber evidence="7">2.1.1.182</ecNumber>
    </recommendedName>
    <alternativeName>
        <fullName evidence="7">16S rRNA (adenine(1518)-N(6)/adenine(1519)-N(6))-dimethyltransferase</fullName>
    </alternativeName>
    <alternativeName>
        <fullName evidence="7">16S rRNA dimethyladenosine transferase</fullName>
    </alternativeName>
    <alternativeName>
        <fullName evidence="7">16S rRNA dimethylase</fullName>
    </alternativeName>
    <alternativeName>
        <fullName evidence="7">S-adenosylmethionine-6-N', N'-adenosyl(rRNA) dimethyltransferase</fullName>
    </alternativeName>
</protein>
<keyword evidence="3 7" id="KW-0489">Methyltransferase</keyword>
<dbReference type="GO" id="GO:0005829">
    <property type="term" value="C:cytosol"/>
    <property type="evidence" value="ECO:0007669"/>
    <property type="project" value="TreeGrafter"/>
</dbReference>
<dbReference type="InterPro" id="IPR020596">
    <property type="entry name" value="rRNA_Ade_Mease_Trfase_CS"/>
</dbReference>
<keyword evidence="1 7" id="KW-0963">Cytoplasm</keyword>
<evidence type="ECO:0000256" key="4">
    <source>
        <dbReference type="ARBA" id="ARBA00022679"/>
    </source>
</evidence>
<evidence type="ECO:0000256" key="7">
    <source>
        <dbReference type="HAMAP-Rule" id="MF_00607"/>
    </source>
</evidence>
<dbReference type="FunFam" id="1.10.8.100:FF:000001">
    <property type="entry name" value="Ribosomal RNA small subunit methyltransferase A"/>
    <property type="match status" value="1"/>
</dbReference>
<dbReference type="PROSITE" id="PS51689">
    <property type="entry name" value="SAM_RNA_A_N6_MT"/>
    <property type="match status" value="1"/>
</dbReference>
<reference evidence="10 11" key="1">
    <citation type="journal article" date="2015" name="J Genomics">
        <title>Whole Genome Sequence of the Soybean Aphid Endosymbiont Buchnera aphidicola and Genetic Differentiation among Biotype-Specific Strains.</title>
        <authorList>
            <person name="Cassone B.J."/>
            <person name="Wenger J.A."/>
            <person name="Michel A.P."/>
        </authorList>
    </citation>
    <scope>NUCLEOTIDE SEQUENCE [LARGE SCALE GENOMIC DNA]</scope>
    <source>
        <strain evidence="10 11">BAg</strain>
    </source>
</reference>
<feature type="domain" description="Ribosomal RNA adenine methylase transferase N-terminal" evidence="9">
    <location>
        <begin position="20"/>
        <end position="192"/>
    </location>
</feature>
<dbReference type="NCBIfam" id="TIGR00755">
    <property type="entry name" value="ksgA"/>
    <property type="match status" value="1"/>
</dbReference>
<dbReference type="STRING" id="1265350.IX46_00735"/>
<dbReference type="PANTHER" id="PTHR11727:SF7">
    <property type="entry name" value="DIMETHYLADENOSINE TRANSFERASE-RELATED"/>
    <property type="match status" value="1"/>
</dbReference>
<dbReference type="InterPro" id="IPR023165">
    <property type="entry name" value="rRNA_Ade_diMease-like_C"/>
</dbReference>
<dbReference type="InterPro" id="IPR001737">
    <property type="entry name" value="KsgA/Erm"/>
</dbReference>
<dbReference type="InterPro" id="IPR020598">
    <property type="entry name" value="rRNA_Ade_methylase_Trfase_N"/>
</dbReference>
<dbReference type="PROSITE" id="PS01131">
    <property type="entry name" value="RRNA_A_DIMETH"/>
    <property type="match status" value="1"/>
</dbReference>
<dbReference type="SUPFAM" id="SSF53335">
    <property type="entry name" value="S-adenosyl-L-methionine-dependent methyltransferases"/>
    <property type="match status" value="1"/>
</dbReference>
<dbReference type="KEGG" id="baph:IX46_00735"/>
<feature type="binding site" evidence="7 8">
    <location>
        <position position="85"/>
    </location>
    <ligand>
        <name>S-adenosyl-L-methionine</name>
        <dbReference type="ChEBI" id="CHEBI:59789"/>
    </ligand>
</feature>
<feature type="binding site" evidence="7 8">
    <location>
        <position position="40"/>
    </location>
    <ligand>
        <name>S-adenosyl-L-methionine</name>
        <dbReference type="ChEBI" id="CHEBI:59789"/>
    </ligand>
</feature>
<feature type="binding site" evidence="7 8">
    <location>
        <position position="15"/>
    </location>
    <ligand>
        <name>S-adenosyl-L-methionine</name>
        <dbReference type="ChEBI" id="CHEBI:59789"/>
    </ligand>
</feature>
<comment type="catalytic activity">
    <reaction evidence="7">
        <text>adenosine(1518)/adenosine(1519) in 16S rRNA + 4 S-adenosyl-L-methionine = N(6)-dimethyladenosine(1518)/N(6)-dimethyladenosine(1519) in 16S rRNA + 4 S-adenosyl-L-homocysteine + 4 H(+)</text>
        <dbReference type="Rhea" id="RHEA:19609"/>
        <dbReference type="Rhea" id="RHEA-COMP:10232"/>
        <dbReference type="Rhea" id="RHEA-COMP:10233"/>
        <dbReference type="ChEBI" id="CHEBI:15378"/>
        <dbReference type="ChEBI" id="CHEBI:57856"/>
        <dbReference type="ChEBI" id="CHEBI:59789"/>
        <dbReference type="ChEBI" id="CHEBI:74411"/>
        <dbReference type="ChEBI" id="CHEBI:74493"/>
        <dbReference type="EC" id="2.1.1.182"/>
    </reaction>
</comment>
<organism evidence="10 11">
    <name type="scientific">Buchnera aphidicola</name>
    <name type="common">Aphis glycines</name>
    <dbReference type="NCBI Taxonomy" id="1265350"/>
    <lineage>
        <taxon>Bacteria</taxon>
        <taxon>Pseudomonadati</taxon>
        <taxon>Pseudomonadota</taxon>
        <taxon>Gammaproteobacteria</taxon>
        <taxon>Enterobacterales</taxon>
        <taxon>Erwiniaceae</taxon>
        <taxon>Buchnera</taxon>
    </lineage>
</organism>
<evidence type="ECO:0000259" key="9">
    <source>
        <dbReference type="SMART" id="SM00650"/>
    </source>
</evidence>
<evidence type="ECO:0000256" key="6">
    <source>
        <dbReference type="ARBA" id="ARBA00022884"/>
    </source>
</evidence>
<keyword evidence="6 7" id="KW-0694">RNA-binding</keyword>
<feature type="binding site" evidence="7 8">
    <location>
        <position position="61"/>
    </location>
    <ligand>
        <name>S-adenosyl-L-methionine</name>
        <dbReference type="ChEBI" id="CHEBI:59789"/>
    </ligand>
</feature>
<dbReference type="EMBL" id="CP009253">
    <property type="protein sequence ID" value="ALD15105.1"/>
    <property type="molecule type" value="Genomic_DNA"/>
</dbReference>
<dbReference type="PANTHER" id="PTHR11727">
    <property type="entry name" value="DIMETHYLADENOSINE TRANSFERASE"/>
    <property type="match status" value="1"/>
</dbReference>
<evidence type="ECO:0000256" key="8">
    <source>
        <dbReference type="PROSITE-ProRule" id="PRU01026"/>
    </source>
</evidence>
<keyword evidence="2 7" id="KW-0698">rRNA processing</keyword>
<evidence type="ECO:0000313" key="11">
    <source>
        <dbReference type="Proteomes" id="UP000066321"/>
    </source>
</evidence>
<evidence type="ECO:0000256" key="3">
    <source>
        <dbReference type="ARBA" id="ARBA00022603"/>
    </source>
</evidence>
<feature type="binding site" evidence="7 8">
    <location>
        <position position="13"/>
    </location>
    <ligand>
        <name>S-adenosyl-L-methionine</name>
        <dbReference type="ChEBI" id="CHEBI:59789"/>
    </ligand>
</feature>
<comment type="similarity">
    <text evidence="7">Belongs to the class I-like SAM-binding methyltransferase superfamily. rRNA adenine N(6)-methyltransferase family. RsmA subfamily.</text>
</comment>
<evidence type="ECO:0000256" key="5">
    <source>
        <dbReference type="ARBA" id="ARBA00022691"/>
    </source>
</evidence>
<evidence type="ECO:0000256" key="1">
    <source>
        <dbReference type="ARBA" id="ARBA00022490"/>
    </source>
</evidence>
<dbReference type="InterPro" id="IPR029063">
    <property type="entry name" value="SAM-dependent_MTases_sf"/>
</dbReference>
<dbReference type="GO" id="GO:0003723">
    <property type="term" value="F:RNA binding"/>
    <property type="evidence" value="ECO:0007669"/>
    <property type="project" value="UniProtKB-UniRule"/>
</dbReference>
<accession>A0A0M4H4A8</accession>
<dbReference type="SMART" id="SM00650">
    <property type="entry name" value="rADc"/>
    <property type="match status" value="1"/>
</dbReference>
<dbReference type="InterPro" id="IPR011530">
    <property type="entry name" value="rRNA_adenine_dimethylase"/>
</dbReference>
<gene>
    <name evidence="7" type="primary">rsmA</name>
    <name evidence="7" type="synonym">ksgA</name>
    <name evidence="10" type="ORF">IX46_00735</name>
</gene>
<dbReference type="RefSeq" id="WP_053940117.1">
    <property type="nucleotide sequence ID" value="NZ_CP009253.1"/>
</dbReference>
<dbReference type="PATRIC" id="fig|1265350.3.peg.135"/>
<evidence type="ECO:0000256" key="2">
    <source>
        <dbReference type="ARBA" id="ARBA00022552"/>
    </source>
</evidence>
<comment type="subcellular location">
    <subcellularLocation>
        <location evidence="7">Cytoplasm</location>
    </subcellularLocation>
</comment>
<proteinExistence type="inferred from homology"/>
<dbReference type="Proteomes" id="UP000066321">
    <property type="component" value="Chromosome"/>
</dbReference>
<dbReference type="Gene3D" id="1.10.8.100">
    <property type="entry name" value="Ribosomal RNA adenine dimethylase-like, domain 2"/>
    <property type="match status" value="1"/>
</dbReference>
<dbReference type="HAMAP" id="MF_00607">
    <property type="entry name" value="16SrRNA_methyltr_A"/>
    <property type="match status" value="1"/>
</dbReference>
<evidence type="ECO:0000313" key="10">
    <source>
        <dbReference type="EMBL" id="ALD15105.1"/>
    </source>
</evidence>
<dbReference type="GO" id="GO:0052908">
    <property type="term" value="F:16S rRNA (adenine(1518)-N(6)/adenine(1519)-N(6))-dimethyltransferase activity"/>
    <property type="evidence" value="ECO:0007669"/>
    <property type="project" value="UniProtKB-EC"/>
</dbReference>
<keyword evidence="4 7" id="KW-0808">Transferase</keyword>
<keyword evidence="5 7" id="KW-0949">S-adenosyl-L-methionine</keyword>
<sequence length="271" mass="31808">MKKHIPIKKFSQNFLVDLSVIKKIIKFINPQLNEILVEIGPGLAAITRPICDLIDHLIVIEIDKILLDRLKQFSFYSKLTVYHQDALAFDYIKLFNKKNKLVRIFGNLPYHVSTSLILHLFKRINIIKDMNFMLQKEVAERLIATPGSKLYGRLSIISQYYCNIKVLLHVSSKCFKPVPKVESIFLNLTPYTDYFPYFTYNVNVLSYITNLAFQKRRKILRHSLGKIFSEKVFIKLNINPKLRPENISILQYCQLSNYMIENNIHQEHVCI</sequence>